<proteinExistence type="predicted"/>
<organism evidence="1 2">
    <name type="scientific">Portibacter lacus</name>
    <dbReference type="NCBI Taxonomy" id="1099794"/>
    <lineage>
        <taxon>Bacteria</taxon>
        <taxon>Pseudomonadati</taxon>
        <taxon>Bacteroidota</taxon>
        <taxon>Saprospiria</taxon>
        <taxon>Saprospirales</taxon>
        <taxon>Haliscomenobacteraceae</taxon>
        <taxon>Portibacter</taxon>
    </lineage>
</organism>
<keyword evidence="2" id="KW-1185">Reference proteome</keyword>
<accession>A0AA37SS34</accession>
<evidence type="ECO:0000313" key="2">
    <source>
        <dbReference type="Proteomes" id="UP001156666"/>
    </source>
</evidence>
<dbReference type="Proteomes" id="UP001156666">
    <property type="component" value="Unassembled WGS sequence"/>
</dbReference>
<reference evidence="1" key="2">
    <citation type="submission" date="2023-01" db="EMBL/GenBank/DDBJ databases">
        <title>Draft genome sequence of Portibacter lacus strain NBRC 108769.</title>
        <authorList>
            <person name="Sun Q."/>
            <person name="Mori K."/>
        </authorList>
    </citation>
    <scope>NUCLEOTIDE SEQUENCE</scope>
    <source>
        <strain evidence="1">NBRC 108769</strain>
    </source>
</reference>
<name>A0AA37SS34_9BACT</name>
<dbReference type="RefSeq" id="WP_235291448.1">
    <property type="nucleotide sequence ID" value="NZ_BSOH01000014.1"/>
</dbReference>
<dbReference type="EMBL" id="BSOH01000014">
    <property type="protein sequence ID" value="GLR17766.1"/>
    <property type="molecule type" value="Genomic_DNA"/>
</dbReference>
<comment type="caution">
    <text evidence="1">The sequence shown here is derived from an EMBL/GenBank/DDBJ whole genome shotgun (WGS) entry which is preliminary data.</text>
</comment>
<dbReference type="InterPro" id="IPR046070">
    <property type="entry name" value="DUF6029"/>
</dbReference>
<evidence type="ECO:0000313" key="1">
    <source>
        <dbReference type="EMBL" id="GLR17766.1"/>
    </source>
</evidence>
<dbReference type="Pfam" id="PF19494">
    <property type="entry name" value="DUF6029"/>
    <property type="match status" value="1"/>
</dbReference>
<gene>
    <name evidence="1" type="ORF">GCM10007940_23810</name>
</gene>
<protein>
    <submittedName>
        <fullName evidence="1">Uncharacterized protein</fullName>
    </submittedName>
</protein>
<reference evidence="1" key="1">
    <citation type="journal article" date="2014" name="Int. J. Syst. Evol. Microbiol.">
        <title>Complete genome sequence of Corynebacterium casei LMG S-19264T (=DSM 44701T), isolated from a smear-ripened cheese.</title>
        <authorList>
            <consortium name="US DOE Joint Genome Institute (JGI-PGF)"/>
            <person name="Walter F."/>
            <person name="Albersmeier A."/>
            <person name="Kalinowski J."/>
            <person name="Ruckert C."/>
        </authorList>
    </citation>
    <scope>NUCLEOTIDE SEQUENCE</scope>
    <source>
        <strain evidence="1">NBRC 108769</strain>
    </source>
</reference>
<sequence length="573" mass="65299">MPIQIQFQTGINATLTVNMSLRIQFFLLFILGFTTSLAAQSPDKVQVNGAFQGTLNYFIKDAKIGAANTPQYEGMPLGADAWLNVNADFGIWRGGVRFDFFHNSNLLNPSSSYTDRGLGLWYLETEYKKLDVRIGGIYNQIGSGIIYRAYEERPLLIDNALKGIQLAYDINDEWKVTTFAGKQRYLFSSYDGLVYGGKVEGFMSMGEDNPVSIVPGIGFTGKRLSDGSVDKLISILRNYTDDERIEQFTFHSQALSIYNSLNYKAFSWYFEGAYKLPEVSFDPNEETTKITGVKSQGRYLKRAGTVFYSTLSYAKKGLGITLEGKRTENFDFRIDPTLLLNNGLIGFLPPMNHITSYRLTSRYNPATQFTSELAFQLDVKYKINKKYTLNVNTSNVNTLENENLYREFYIDLQYKPNRKFDSHFGLQRQIYNQSVYEGKPKNITPVVKTWTPYVDLLYKFTRRNSLKVEAQYMSTEQDYGSWVYLLAELGLAPHWRFELSGMYNIIPNTGNPNIPEGAGGKILYPTSGVYYIWKQSRYGLRYVKQVEGVVCTGGVCRLEPAFSGFKFEVNSLF</sequence>
<dbReference type="AlphaFoldDB" id="A0AA37SS34"/>